<protein>
    <submittedName>
        <fullName evidence="1">Uncharacterized protein</fullName>
    </submittedName>
</protein>
<dbReference type="AlphaFoldDB" id="A0A0C2G723"/>
<proteinExistence type="predicted"/>
<evidence type="ECO:0000313" key="1">
    <source>
        <dbReference type="EMBL" id="KIH56770.1"/>
    </source>
</evidence>
<name>A0A0C2G723_9BILA</name>
<dbReference type="Proteomes" id="UP000054047">
    <property type="component" value="Unassembled WGS sequence"/>
</dbReference>
<gene>
    <name evidence="1" type="ORF">ANCDUO_13044</name>
</gene>
<sequence>MINSEQYNGPAEKSSYTAKATEIVALADKMLAENSVQLSELEANINGFDLNIGEVEPEIEDAMANDGKFS</sequence>
<keyword evidence="2" id="KW-1185">Reference proteome</keyword>
<dbReference type="OrthoDB" id="5752at2759"/>
<accession>A0A0C2G723</accession>
<evidence type="ECO:0000313" key="2">
    <source>
        <dbReference type="Proteomes" id="UP000054047"/>
    </source>
</evidence>
<organism evidence="1 2">
    <name type="scientific">Ancylostoma duodenale</name>
    <dbReference type="NCBI Taxonomy" id="51022"/>
    <lineage>
        <taxon>Eukaryota</taxon>
        <taxon>Metazoa</taxon>
        <taxon>Ecdysozoa</taxon>
        <taxon>Nematoda</taxon>
        <taxon>Chromadorea</taxon>
        <taxon>Rhabditida</taxon>
        <taxon>Rhabditina</taxon>
        <taxon>Rhabditomorpha</taxon>
        <taxon>Strongyloidea</taxon>
        <taxon>Ancylostomatidae</taxon>
        <taxon>Ancylostomatinae</taxon>
        <taxon>Ancylostoma</taxon>
    </lineage>
</organism>
<reference evidence="1 2" key="1">
    <citation type="submission" date="2013-12" db="EMBL/GenBank/DDBJ databases">
        <title>Draft genome of the parsitic nematode Ancylostoma duodenale.</title>
        <authorList>
            <person name="Mitreva M."/>
        </authorList>
    </citation>
    <scope>NUCLEOTIDE SEQUENCE [LARGE SCALE GENOMIC DNA]</scope>
    <source>
        <strain evidence="1 2">Zhejiang</strain>
    </source>
</reference>
<dbReference type="EMBL" id="KN735274">
    <property type="protein sequence ID" value="KIH56770.1"/>
    <property type="molecule type" value="Genomic_DNA"/>
</dbReference>